<feature type="domain" description="Ketoreductase" evidence="3">
    <location>
        <begin position="14"/>
        <end position="190"/>
    </location>
</feature>
<sequence>MSDYLRELFSLSGRTALVTGGSSGIGYAIAEALGRAGADVVIAARREKELRLAADRLRSHGVRASWISADLGRRADVERVIAEAGDIDILVNDAANNIRKPMAQLTDDDYEQTIAVNLTAPYLLGQHFCPLMAARGWGRVINVGSQQTISAFGDSGVYGAAKAAIAGLTRSQAEAWSRHGVLINTIIPGFVLTPLTEPAQSIPGRVEELAARHMVGRNGVPADFGGAAVFLASDASAFVTGQLLFVDGGFSVH</sequence>
<organism evidence="4 5">
    <name type="scientific">Nonomuraea dietziae</name>
    <dbReference type="NCBI Taxonomy" id="65515"/>
    <lineage>
        <taxon>Bacteria</taxon>
        <taxon>Bacillati</taxon>
        <taxon>Actinomycetota</taxon>
        <taxon>Actinomycetes</taxon>
        <taxon>Streptosporangiales</taxon>
        <taxon>Streptosporangiaceae</taxon>
        <taxon>Nonomuraea</taxon>
    </lineage>
</organism>
<dbReference type="GO" id="GO:0032787">
    <property type="term" value="P:monocarboxylic acid metabolic process"/>
    <property type="evidence" value="ECO:0007669"/>
    <property type="project" value="UniProtKB-ARBA"/>
</dbReference>
<dbReference type="Gene3D" id="3.40.50.720">
    <property type="entry name" value="NAD(P)-binding Rossmann-like Domain"/>
    <property type="match status" value="1"/>
</dbReference>
<dbReference type="InterPro" id="IPR020904">
    <property type="entry name" value="Sc_DH/Rdtase_CS"/>
</dbReference>
<dbReference type="PRINTS" id="PR00080">
    <property type="entry name" value="SDRFAMILY"/>
</dbReference>
<name>A0A7W5UZW3_9ACTN</name>
<keyword evidence="5" id="KW-1185">Reference proteome</keyword>
<evidence type="ECO:0000313" key="5">
    <source>
        <dbReference type="Proteomes" id="UP000579945"/>
    </source>
</evidence>
<dbReference type="EC" id="1.1.1.69" evidence="4"/>
<accession>A0A7W5UZW3</accession>
<dbReference type="InterPro" id="IPR057326">
    <property type="entry name" value="KR_dom"/>
</dbReference>
<evidence type="ECO:0000259" key="3">
    <source>
        <dbReference type="SMART" id="SM00822"/>
    </source>
</evidence>
<dbReference type="Pfam" id="PF13561">
    <property type="entry name" value="adh_short_C2"/>
    <property type="match status" value="1"/>
</dbReference>
<comment type="similarity">
    <text evidence="1">Belongs to the short-chain dehydrogenases/reductases (SDR) family.</text>
</comment>
<dbReference type="PROSITE" id="PS00061">
    <property type="entry name" value="ADH_SHORT"/>
    <property type="match status" value="1"/>
</dbReference>
<protein>
    <submittedName>
        <fullName evidence="4">Gluconate 5-dehydrogenase</fullName>
        <ecNumber evidence="4">1.1.1.69</ecNumber>
    </submittedName>
</protein>
<dbReference type="InterPro" id="IPR050259">
    <property type="entry name" value="SDR"/>
</dbReference>
<evidence type="ECO:0000313" key="4">
    <source>
        <dbReference type="EMBL" id="MBB3725036.1"/>
    </source>
</evidence>
<dbReference type="InterPro" id="IPR036291">
    <property type="entry name" value="NAD(P)-bd_dom_sf"/>
</dbReference>
<comment type="caution">
    <text evidence="4">The sequence shown here is derived from an EMBL/GenBank/DDBJ whole genome shotgun (WGS) entry which is preliminary data.</text>
</comment>
<dbReference type="AlphaFoldDB" id="A0A7W5UZW3"/>
<dbReference type="PANTHER" id="PTHR42879:SF2">
    <property type="entry name" value="3-OXOACYL-[ACYL-CARRIER-PROTEIN] REDUCTASE FABG"/>
    <property type="match status" value="1"/>
</dbReference>
<dbReference type="RefSeq" id="WP_183643822.1">
    <property type="nucleotide sequence ID" value="NZ_JACIBV010000001.1"/>
</dbReference>
<dbReference type="SMART" id="SM00822">
    <property type="entry name" value="PKS_KR"/>
    <property type="match status" value="1"/>
</dbReference>
<reference evidence="4 5" key="1">
    <citation type="submission" date="2020-08" db="EMBL/GenBank/DDBJ databases">
        <title>Sequencing the genomes of 1000 actinobacteria strains.</title>
        <authorList>
            <person name="Klenk H.-P."/>
        </authorList>
    </citation>
    <scope>NUCLEOTIDE SEQUENCE [LARGE SCALE GENOMIC DNA]</scope>
    <source>
        <strain evidence="4 5">DSM 44320</strain>
    </source>
</reference>
<keyword evidence="2 4" id="KW-0560">Oxidoreductase</keyword>
<dbReference type="PANTHER" id="PTHR42879">
    <property type="entry name" value="3-OXOACYL-(ACYL-CARRIER-PROTEIN) REDUCTASE"/>
    <property type="match status" value="1"/>
</dbReference>
<dbReference type="GeneID" id="95387495"/>
<gene>
    <name evidence="4" type="ORF">FHR33_000896</name>
</gene>
<evidence type="ECO:0000256" key="1">
    <source>
        <dbReference type="ARBA" id="ARBA00006484"/>
    </source>
</evidence>
<dbReference type="InterPro" id="IPR002347">
    <property type="entry name" value="SDR_fam"/>
</dbReference>
<dbReference type="Proteomes" id="UP000579945">
    <property type="component" value="Unassembled WGS sequence"/>
</dbReference>
<proteinExistence type="inferred from homology"/>
<dbReference type="FunFam" id="3.40.50.720:FF:000084">
    <property type="entry name" value="Short-chain dehydrogenase reductase"/>
    <property type="match status" value="1"/>
</dbReference>
<dbReference type="GO" id="GO:0008874">
    <property type="term" value="F:gluconate 5-dehydrogenase activity"/>
    <property type="evidence" value="ECO:0007669"/>
    <property type="project" value="UniProtKB-EC"/>
</dbReference>
<dbReference type="EMBL" id="JACIBV010000001">
    <property type="protein sequence ID" value="MBB3725036.1"/>
    <property type="molecule type" value="Genomic_DNA"/>
</dbReference>
<dbReference type="PRINTS" id="PR00081">
    <property type="entry name" value="GDHRDH"/>
</dbReference>
<dbReference type="SUPFAM" id="SSF51735">
    <property type="entry name" value="NAD(P)-binding Rossmann-fold domains"/>
    <property type="match status" value="1"/>
</dbReference>
<evidence type="ECO:0000256" key="2">
    <source>
        <dbReference type="ARBA" id="ARBA00023002"/>
    </source>
</evidence>